<keyword evidence="2" id="KW-1185">Reference proteome</keyword>
<dbReference type="EMBL" id="CP016379">
    <property type="protein sequence ID" value="AZR72704.1"/>
    <property type="molecule type" value="Genomic_DNA"/>
</dbReference>
<accession>A0A3S9SWY2</accession>
<evidence type="ECO:0000313" key="2">
    <source>
        <dbReference type="Proteomes" id="UP000267250"/>
    </source>
</evidence>
<dbReference type="KEGG" id="aft:BBF96_04435"/>
<sequence length="87" mass="10342">MKNEKLIAVYPIRLAKISDAEYVLFNTRTFENIYLNDVSFKVWNYINKKKEVLVEEIGKYIISEYGVNDKTVNQICDDLESLFDFFM</sequence>
<evidence type="ECO:0000313" key="1">
    <source>
        <dbReference type="EMBL" id="AZR72704.1"/>
    </source>
</evidence>
<name>A0A3S9SWY2_9FIRM</name>
<gene>
    <name evidence="1" type="ORF">BBF96_04435</name>
</gene>
<proteinExistence type="predicted"/>
<protein>
    <recommendedName>
        <fullName evidence="3">PqqD family protein</fullName>
    </recommendedName>
</protein>
<dbReference type="RefSeq" id="WP_127016033.1">
    <property type="nucleotide sequence ID" value="NZ_CP016379.1"/>
</dbReference>
<dbReference type="Proteomes" id="UP000267250">
    <property type="component" value="Chromosome"/>
</dbReference>
<organism evidence="1 2">
    <name type="scientific">Anoxybacter fermentans</name>
    <dbReference type="NCBI Taxonomy" id="1323375"/>
    <lineage>
        <taxon>Bacteria</taxon>
        <taxon>Bacillati</taxon>
        <taxon>Bacillota</taxon>
        <taxon>Clostridia</taxon>
        <taxon>Halanaerobiales</taxon>
        <taxon>Anoxybacter</taxon>
    </lineage>
</organism>
<reference evidence="1 2" key="1">
    <citation type="submission" date="2016-07" db="EMBL/GenBank/DDBJ databases">
        <title>Genome and transcriptome analysis of iron-reducing fermentative bacteria Anoxybacter fermentans.</title>
        <authorList>
            <person name="Zeng X."/>
            <person name="Shao Z."/>
        </authorList>
    </citation>
    <scope>NUCLEOTIDE SEQUENCE [LARGE SCALE GENOMIC DNA]</scope>
    <source>
        <strain evidence="1 2">DY22613</strain>
    </source>
</reference>
<evidence type="ECO:0008006" key="3">
    <source>
        <dbReference type="Google" id="ProtNLM"/>
    </source>
</evidence>
<dbReference type="AlphaFoldDB" id="A0A3S9SWY2"/>